<dbReference type="Gene3D" id="2.60.120.200">
    <property type="match status" value="1"/>
</dbReference>
<dbReference type="InterPro" id="IPR001791">
    <property type="entry name" value="Laminin_G"/>
</dbReference>
<feature type="domain" description="Laminin G" evidence="2">
    <location>
        <begin position="67"/>
        <end position="241"/>
    </location>
</feature>
<dbReference type="AlphaFoldDB" id="A0A2N0TTH3"/>
<reference evidence="3 4" key="1">
    <citation type="submission" date="2015-10" db="EMBL/GenBank/DDBJ databases">
        <title>Draft genome sequence of Salegentibacter salinarum KCTC 12975.</title>
        <authorList>
            <person name="Lin W."/>
            <person name="Zheng Q."/>
        </authorList>
    </citation>
    <scope>NUCLEOTIDE SEQUENCE [LARGE SCALE GENOMIC DNA]</scope>
    <source>
        <strain evidence="3 4">KCTC 12975</strain>
    </source>
</reference>
<proteinExistence type="predicted"/>
<feature type="signal peptide" evidence="1">
    <location>
        <begin position="1"/>
        <end position="24"/>
    </location>
</feature>
<protein>
    <recommendedName>
        <fullName evidence="2">Laminin G domain-containing protein</fullName>
    </recommendedName>
</protein>
<dbReference type="STRING" id="447422.SAMN05660903_03707"/>
<dbReference type="PROSITE" id="PS50025">
    <property type="entry name" value="LAM_G_DOMAIN"/>
    <property type="match status" value="1"/>
</dbReference>
<evidence type="ECO:0000313" key="3">
    <source>
        <dbReference type="EMBL" id="PKD18025.1"/>
    </source>
</evidence>
<keyword evidence="4" id="KW-1185">Reference proteome</keyword>
<organism evidence="3 4">
    <name type="scientific">Salegentibacter salinarum</name>
    <dbReference type="NCBI Taxonomy" id="447422"/>
    <lineage>
        <taxon>Bacteria</taxon>
        <taxon>Pseudomonadati</taxon>
        <taxon>Bacteroidota</taxon>
        <taxon>Flavobacteriia</taxon>
        <taxon>Flavobacteriales</taxon>
        <taxon>Flavobacteriaceae</taxon>
        <taxon>Salegentibacter</taxon>
    </lineage>
</organism>
<dbReference type="GO" id="GO:0005975">
    <property type="term" value="P:carbohydrate metabolic process"/>
    <property type="evidence" value="ECO:0007669"/>
    <property type="project" value="UniProtKB-ARBA"/>
</dbReference>
<evidence type="ECO:0000259" key="2">
    <source>
        <dbReference type="PROSITE" id="PS50025"/>
    </source>
</evidence>
<dbReference type="InterPro" id="IPR013320">
    <property type="entry name" value="ConA-like_dom_sf"/>
</dbReference>
<evidence type="ECO:0000256" key="1">
    <source>
        <dbReference type="SAM" id="SignalP"/>
    </source>
</evidence>
<dbReference type="RefSeq" id="WP_101023088.1">
    <property type="nucleotide sequence ID" value="NZ_FUZC01000026.1"/>
</dbReference>
<dbReference type="OrthoDB" id="658938at2"/>
<dbReference type="Proteomes" id="UP000232673">
    <property type="component" value="Unassembled WGS sequence"/>
</dbReference>
<sequence>MISTTKNRLVIYYLLILFSLAANAQELENGLIGHWPLDGNGDDVSVNSYNGIAYNTTAVIDRNGNSNSALSFDQNGYVALGKVLNIGYEDFSFSAWFRVDPYNTETGMFAILSKSHYGPEPQYAIGIHNNKLRTRFIYNSGIDIIGDKVIDDNEWHSFIVTINRNGNIEMYLDGILDTSASIADSPDFNVTNNFSLSIGQYEYKSYRFEGDLDEIRVYKRVLSGEEIALLSETEFTEEIKCENLITGADESVGIGADNPGGYGLAVDGGIYTDEVKVMNVDSWPDYVFSESYNLMELEALSYYIRERGHLPGVPSAREVFSGGISLTQMDKTNLKKVEELS</sequence>
<accession>A0A2N0TTH3</accession>
<comment type="caution">
    <text evidence="3">The sequence shown here is derived from an EMBL/GenBank/DDBJ whole genome shotgun (WGS) entry which is preliminary data.</text>
</comment>
<feature type="chain" id="PRO_5014787109" description="Laminin G domain-containing protein" evidence="1">
    <location>
        <begin position="25"/>
        <end position="341"/>
    </location>
</feature>
<gene>
    <name evidence="3" type="ORF">APR41_18095</name>
</gene>
<keyword evidence="1" id="KW-0732">Signal</keyword>
<evidence type="ECO:0000313" key="4">
    <source>
        <dbReference type="Proteomes" id="UP000232673"/>
    </source>
</evidence>
<dbReference type="SUPFAM" id="SSF49899">
    <property type="entry name" value="Concanavalin A-like lectins/glucanases"/>
    <property type="match status" value="1"/>
</dbReference>
<dbReference type="EMBL" id="LKTS01000025">
    <property type="protein sequence ID" value="PKD18025.1"/>
    <property type="molecule type" value="Genomic_DNA"/>
</dbReference>
<dbReference type="Pfam" id="PF13385">
    <property type="entry name" value="Laminin_G_3"/>
    <property type="match status" value="1"/>
</dbReference>
<dbReference type="GO" id="GO:0004553">
    <property type="term" value="F:hydrolase activity, hydrolyzing O-glycosyl compounds"/>
    <property type="evidence" value="ECO:0007669"/>
    <property type="project" value="UniProtKB-ARBA"/>
</dbReference>
<name>A0A2N0TTH3_9FLAO</name>